<reference evidence="1 2" key="1">
    <citation type="submission" date="2017-10" db="EMBL/GenBank/DDBJ databases">
        <title>Sequencing the genomes of 1000 actinobacteria strains.</title>
        <authorList>
            <person name="Klenk H.-P."/>
        </authorList>
    </citation>
    <scope>NUCLEOTIDE SEQUENCE [LARGE SCALE GENOMIC DNA]</scope>
    <source>
        <strain evidence="1 2">DSM 18966</strain>
    </source>
</reference>
<keyword evidence="2" id="KW-1185">Reference proteome</keyword>
<sequence>MTGQTLTFPSEAFPAYPRLSMAIPQGWVALAGVGLPLAAAREVPAGQFRPNVLVTVQRFGAGHTLADARKEVNARLKDLPRFTETHRENGAEVLGGAGLRVEGYFSDGKGGTLVQAVRMAVLQSGAVSDVVQITGTCAGVQVEPAFGEIRDIQDSLVLLDPTD</sequence>
<evidence type="ECO:0000313" key="1">
    <source>
        <dbReference type="EMBL" id="PFG34101.1"/>
    </source>
</evidence>
<accession>A0A2A9E6B5</accession>
<proteinExistence type="predicted"/>
<protein>
    <recommendedName>
        <fullName evidence="3">Lipoprotein LpqN</fullName>
    </recommendedName>
</protein>
<gene>
    <name evidence="1" type="ORF">ATL42_2004</name>
</gene>
<dbReference type="AlphaFoldDB" id="A0A2A9E6B5"/>
<dbReference type="Gene3D" id="3.40.1000.10">
    <property type="entry name" value="Mog1/PsbP, alpha/beta/alpha sandwich"/>
    <property type="match status" value="1"/>
</dbReference>
<comment type="caution">
    <text evidence="1">The sequence shown here is derived from an EMBL/GenBank/DDBJ whole genome shotgun (WGS) entry which is preliminary data.</text>
</comment>
<dbReference type="RefSeq" id="WP_098455191.1">
    <property type="nucleotide sequence ID" value="NZ_PDJG01000001.1"/>
</dbReference>
<evidence type="ECO:0008006" key="3">
    <source>
        <dbReference type="Google" id="ProtNLM"/>
    </source>
</evidence>
<dbReference type="EMBL" id="PDJG01000001">
    <property type="protein sequence ID" value="PFG34101.1"/>
    <property type="molecule type" value="Genomic_DNA"/>
</dbReference>
<organism evidence="1 2">
    <name type="scientific">Sanguibacter antarcticus</name>
    <dbReference type="NCBI Taxonomy" id="372484"/>
    <lineage>
        <taxon>Bacteria</taxon>
        <taxon>Bacillati</taxon>
        <taxon>Actinomycetota</taxon>
        <taxon>Actinomycetes</taxon>
        <taxon>Micrococcales</taxon>
        <taxon>Sanguibacteraceae</taxon>
        <taxon>Sanguibacter</taxon>
    </lineage>
</organism>
<dbReference type="OrthoDB" id="5146554at2"/>
<dbReference type="Proteomes" id="UP000225548">
    <property type="component" value="Unassembled WGS sequence"/>
</dbReference>
<name>A0A2A9E6B5_9MICO</name>
<evidence type="ECO:0000313" key="2">
    <source>
        <dbReference type="Proteomes" id="UP000225548"/>
    </source>
</evidence>